<name>A0AAD5S2V3_9FUNG</name>
<dbReference type="Proteomes" id="UP001212841">
    <property type="component" value="Unassembled WGS sequence"/>
</dbReference>
<sequence>MSVFPKETVQSIAETVGLNLKDDVANALTQDVEYRLREIVNEAKKFAHHSHRQKLTSEDINHALRVRNVEPIYGYSAGAPSTFKIIPSVQQRLFYLEDREIDLDEVIYGPLPSVPMDVTFTGHWLAIDGIQPSIVQNPTPSDLRDIQTNIIRPHGTAAAQFAPDNAPDLLVKNTLTKELQMYYDKITASLTGGAEDVRNVAVESVRTDPGIQGLVPYFVQFLGERISKDVKNLQNNWAMMRLTRAILDNPNLTVEPYLHQLIPPILTCIVAKRLSPSPSVDDHHSLRRYAANLIAYICTTYSAAYPSLQPRVTKTLLKAFLDSTKGLATHYGALCGLAGLGEQVVEALVRPGLKG</sequence>
<dbReference type="FunFam" id="1.25.40.770:FF:000001">
    <property type="entry name" value="Transcription initiation factor TFIID subunit 6"/>
    <property type="match status" value="1"/>
</dbReference>
<keyword evidence="3" id="KW-0805">Transcription regulation</keyword>
<feature type="non-terminal residue" evidence="7">
    <location>
        <position position="355"/>
    </location>
</feature>
<comment type="similarity">
    <text evidence="2">Belongs to the TAF6 family.</text>
</comment>
<evidence type="ECO:0000256" key="2">
    <source>
        <dbReference type="ARBA" id="ARBA00007688"/>
    </source>
</evidence>
<dbReference type="Gene3D" id="1.10.20.10">
    <property type="entry name" value="Histone, subunit A"/>
    <property type="match status" value="1"/>
</dbReference>
<dbReference type="InterPro" id="IPR046344">
    <property type="entry name" value="TAF6_C_sf"/>
</dbReference>
<reference evidence="7" key="1">
    <citation type="submission" date="2020-05" db="EMBL/GenBank/DDBJ databases">
        <title>Phylogenomic resolution of chytrid fungi.</title>
        <authorList>
            <person name="Stajich J.E."/>
            <person name="Amses K."/>
            <person name="Simmons R."/>
            <person name="Seto K."/>
            <person name="Myers J."/>
            <person name="Bonds A."/>
            <person name="Quandt C.A."/>
            <person name="Barry K."/>
            <person name="Liu P."/>
            <person name="Grigoriev I."/>
            <person name="Longcore J.E."/>
            <person name="James T.Y."/>
        </authorList>
    </citation>
    <scope>NUCLEOTIDE SEQUENCE</scope>
    <source>
        <strain evidence="7">JEL0318</strain>
    </source>
</reference>
<protein>
    <recommendedName>
        <fullName evidence="6">TATA box binding protein associated factor (TAF) histone-like fold domain-containing protein</fullName>
    </recommendedName>
</protein>
<evidence type="ECO:0000313" key="8">
    <source>
        <dbReference type="Proteomes" id="UP001212841"/>
    </source>
</evidence>
<dbReference type="AlphaFoldDB" id="A0AAD5S2V3"/>
<evidence type="ECO:0000256" key="5">
    <source>
        <dbReference type="ARBA" id="ARBA00023242"/>
    </source>
</evidence>
<dbReference type="EMBL" id="JADGJD010002214">
    <property type="protein sequence ID" value="KAJ3033998.1"/>
    <property type="molecule type" value="Genomic_DNA"/>
</dbReference>
<feature type="domain" description="TATA box binding protein associated factor (TAF) histone-like fold" evidence="6">
    <location>
        <begin position="2"/>
        <end position="65"/>
    </location>
</feature>
<dbReference type="InterPro" id="IPR011442">
    <property type="entry name" value="TAF6_C"/>
</dbReference>
<dbReference type="Pfam" id="PF02969">
    <property type="entry name" value="TAF"/>
    <property type="match status" value="1"/>
</dbReference>
<evidence type="ECO:0000259" key="6">
    <source>
        <dbReference type="SMART" id="SM00803"/>
    </source>
</evidence>
<comment type="caution">
    <text evidence="7">The sequence shown here is derived from an EMBL/GenBank/DDBJ whole genome shotgun (WGS) entry which is preliminary data.</text>
</comment>
<dbReference type="SUPFAM" id="SSF48371">
    <property type="entry name" value="ARM repeat"/>
    <property type="match status" value="1"/>
</dbReference>
<dbReference type="SUPFAM" id="SSF47113">
    <property type="entry name" value="Histone-fold"/>
    <property type="match status" value="1"/>
</dbReference>
<evidence type="ECO:0000256" key="3">
    <source>
        <dbReference type="ARBA" id="ARBA00023015"/>
    </source>
</evidence>
<dbReference type="CDD" id="cd08050">
    <property type="entry name" value="TAF6C"/>
    <property type="match status" value="1"/>
</dbReference>
<comment type="subcellular location">
    <subcellularLocation>
        <location evidence="1">Nucleus</location>
    </subcellularLocation>
</comment>
<keyword evidence="4" id="KW-0804">Transcription</keyword>
<dbReference type="GO" id="GO:0003713">
    <property type="term" value="F:transcription coactivator activity"/>
    <property type="evidence" value="ECO:0007669"/>
    <property type="project" value="TreeGrafter"/>
</dbReference>
<evidence type="ECO:0000313" key="7">
    <source>
        <dbReference type="EMBL" id="KAJ3033998.1"/>
    </source>
</evidence>
<dbReference type="PANTHER" id="PTHR10221:SF9">
    <property type="entry name" value="TRANSCRIPTION INITIATION FACTOR TFIID SUBUNIT 6"/>
    <property type="match status" value="1"/>
</dbReference>
<accession>A0AAD5S2V3</accession>
<dbReference type="InterPro" id="IPR009072">
    <property type="entry name" value="Histone-fold"/>
</dbReference>
<dbReference type="GO" id="GO:0046695">
    <property type="term" value="C:SLIK (SAGA-like) complex"/>
    <property type="evidence" value="ECO:0007669"/>
    <property type="project" value="InterPro"/>
</dbReference>
<dbReference type="GO" id="GO:0046982">
    <property type="term" value="F:protein heterodimerization activity"/>
    <property type="evidence" value="ECO:0007669"/>
    <property type="project" value="InterPro"/>
</dbReference>
<dbReference type="Pfam" id="PF07571">
    <property type="entry name" value="TAF6_C"/>
    <property type="match status" value="1"/>
</dbReference>
<evidence type="ECO:0000256" key="1">
    <source>
        <dbReference type="ARBA" id="ARBA00004123"/>
    </source>
</evidence>
<dbReference type="GO" id="GO:0051123">
    <property type="term" value="P:RNA polymerase II preinitiation complex assembly"/>
    <property type="evidence" value="ECO:0007669"/>
    <property type="project" value="TreeGrafter"/>
</dbReference>
<organism evidence="7 8">
    <name type="scientific">Rhizophlyctis rosea</name>
    <dbReference type="NCBI Taxonomy" id="64517"/>
    <lineage>
        <taxon>Eukaryota</taxon>
        <taxon>Fungi</taxon>
        <taxon>Fungi incertae sedis</taxon>
        <taxon>Chytridiomycota</taxon>
        <taxon>Chytridiomycota incertae sedis</taxon>
        <taxon>Chytridiomycetes</taxon>
        <taxon>Rhizophlyctidales</taxon>
        <taxon>Rhizophlyctidaceae</taxon>
        <taxon>Rhizophlyctis</taxon>
    </lineage>
</organism>
<dbReference type="Gene3D" id="1.25.40.770">
    <property type="entry name" value="TAF6, C-terminal HEAT repeat domain"/>
    <property type="match status" value="1"/>
</dbReference>
<dbReference type="InterPro" id="IPR004823">
    <property type="entry name" value="TAF_TATA-bd_Histone-like_dom"/>
</dbReference>
<dbReference type="GO" id="GO:0000124">
    <property type="term" value="C:SAGA complex"/>
    <property type="evidence" value="ECO:0007669"/>
    <property type="project" value="InterPro"/>
</dbReference>
<gene>
    <name evidence="7" type="ORF">HK097_004652</name>
</gene>
<dbReference type="SMART" id="SM00803">
    <property type="entry name" value="TAF"/>
    <property type="match status" value="1"/>
</dbReference>
<dbReference type="CDD" id="cd22931">
    <property type="entry name" value="HFD_TAF6"/>
    <property type="match status" value="1"/>
</dbReference>
<dbReference type="InterPro" id="IPR016024">
    <property type="entry name" value="ARM-type_fold"/>
</dbReference>
<dbReference type="GO" id="GO:0016251">
    <property type="term" value="F:RNA polymerase II general transcription initiation factor activity"/>
    <property type="evidence" value="ECO:0007669"/>
    <property type="project" value="InterPro"/>
</dbReference>
<dbReference type="PANTHER" id="PTHR10221">
    <property type="entry name" value="TRANSCRIPTION INITIATION FACTOR TFIID SUBUNIT 6"/>
    <property type="match status" value="1"/>
</dbReference>
<evidence type="ECO:0000256" key="4">
    <source>
        <dbReference type="ARBA" id="ARBA00023163"/>
    </source>
</evidence>
<dbReference type="GO" id="GO:0005669">
    <property type="term" value="C:transcription factor TFIID complex"/>
    <property type="evidence" value="ECO:0007669"/>
    <property type="project" value="InterPro"/>
</dbReference>
<dbReference type="InterPro" id="IPR037796">
    <property type="entry name" value="TAF6"/>
</dbReference>
<proteinExistence type="inferred from homology"/>
<keyword evidence="8" id="KW-1185">Reference proteome</keyword>
<keyword evidence="5" id="KW-0539">Nucleus</keyword>